<protein>
    <submittedName>
        <fullName evidence="2">PIN domain protein</fullName>
    </submittedName>
</protein>
<dbReference type="AlphaFoldDB" id="L9XRG8"/>
<dbReference type="InterPro" id="IPR002716">
    <property type="entry name" value="PIN_dom"/>
</dbReference>
<comment type="caution">
    <text evidence="2">The sequence shown here is derived from an EMBL/GenBank/DDBJ whole genome shotgun (WGS) entry which is preliminary data.</text>
</comment>
<dbReference type="Gene3D" id="3.40.50.1010">
    <property type="entry name" value="5'-nuclease"/>
    <property type="match status" value="1"/>
</dbReference>
<keyword evidence="3" id="KW-1185">Reference proteome</keyword>
<dbReference type="RefSeq" id="WP_008421261.1">
    <property type="nucleotide sequence ID" value="NZ_AOIA01000033.1"/>
</dbReference>
<reference evidence="2 3" key="1">
    <citation type="journal article" date="2014" name="PLoS Genet.">
        <title>Phylogenetically driven sequencing of extremely halophilic archaea reveals strategies for static and dynamic osmo-response.</title>
        <authorList>
            <person name="Becker E.A."/>
            <person name="Seitzer P.M."/>
            <person name="Tritt A."/>
            <person name="Larsen D."/>
            <person name="Krusor M."/>
            <person name="Yao A.I."/>
            <person name="Wu D."/>
            <person name="Madern D."/>
            <person name="Eisen J.A."/>
            <person name="Darling A.E."/>
            <person name="Facciotti M.T."/>
        </authorList>
    </citation>
    <scope>NUCLEOTIDE SEQUENCE [LARGE SCALE GENOMIC DNA]</scope>
    <source>
        <strain evidence="2 3">DSM 18795</strain>
    </source>
</reference>
<dbReference type="PATRIC" id="fig|1227498.3.peg.1148"/>
<dbReference type="OrthoDB" id="198094at2157"/>
<evidence type="ECO:0000313" key="3">
    <source>
        <dbReference type="Proteomes" id="UP000011531"/>
    </source>
</evidence>
<dbReference type="Proteomes" id="UP000011531">
    <property type="component" value="Unassembled WGS sequence"/>
</dbReference>
<dbReference type="PANTHER" id="PTHR42188:SF1">
    <property type="entry name" value="23S RRNA-SPECIFIC ENDONUCLEASE VAPC20"/>
    <property type="match status" value="1"/>
</dbReference>
<evidence type="ECO:0000313" key="2">
    <source>
        <dbReference type="EMBL" id="ELY64375.1"/>
    </source>
</evidence>
<sequence>MTVFIDTGVFFAHHDVAAARHDAATDAMRAVLTGRFGQPYTSDYVFDEAITLTRTRTGSYDDAWTLGRRILGRGSYPDRIELATITPELFEATLETFERYADHSLSFTDASTIALVEDYDLDAVLSFDDDFDGLVDRIDPETIASE</sequence>
<dbReference type="GO" id="GO:0016075">
    <property type="term" value="P:rRNA catabolic process"/>
    <property type="evidence" value="ECO:0007669"/>
    <property type="project" value="TreeGrafter"/>
</dbReference>
<dbReference type="InterPro" id="IPR029060">
    <property type="entry name" value="PIN-like_dom_sf"/>
</dbReference>
<evidence type="ECO:0000259" key="1">
    <source>
        <dbReference type="Pfam" id="PF01850"/>
    </source>
</evidence>
<name>L9XRG8_9EURY</name>
<organism evidence="2 3">
    <name type="scientific">Natronococcus jeotgali DSM 18795</name>
    <dbReference type="NCBI Taxonomy" id="1227498"/>
    <lineage>
        <taxon>Archaea</taxon>
        <taxon>Methanobacteriati</taxon>
        <taxon>Methanobacteriota</taxon>
        <taxon>Stenosarchaea group</taxon>
        <taxon>Halobacteria</taxon>
        <taxon>Halobacteriales</taxon>
        <taxon>Natrialbaceae</taxon>
        <taxon>Natronococcus</taxon>
    </lineage>
</organism>
<dbReference type="SUPFAM" id="SSF88723">
    <property type="entry name" value="PIN domain-like"/>
    <property type="match status" value="1"/>
</dbReference>
<dbReference type="PANTHER" id="PTHR42188">
    <property type="entry name" value="23S RRNA-SPECIFIC ENDONUCLEASE VAPC20"/>
    <property type="match status" value="1"/>
</dbReference>
<gene>
    <name evidence="2" type="ORF">C492_05585</name>
</gene>
<dbReference type="GO" id="GO:0004521">
    <property type="term" value="F:RNA endonuclease activity"/>
    <property type="evidence" value="ECO:0007669"/>
    <property type="project" value="InterPro"/>
</dbReference>
<dbReference type="STRING" id="1227498.C492_05585"/>
<proteinExistence type="predicted"/>
<dbReference type="EMBL" id="AOIA01000033">
    <property type="protein sequence ID" value="ELY64375.1"/>
    <property type="molecule type" value="Genomic_DNA"/>
</dbReference>
<feature type="domain" description="PIN" evidence="1">
    <location>
        <begin position="3"/>
        <end position="132"/>
    </location>
</feature>
<accession>L9XRG8</accession>
<dbReference type="Pfam" id="PF01850">
    <property type="entry name" value="PIN"/>
    <property type="match status" value="1"/>
</dbReference>
<dbReference type="InterPro" id="IPR039018">
    <property type="entry name" value="VapC20-like"/>
</dbReference>